<dbReference type="PANTHER" id="PTHR43750:SF2">
    <property type="entry name" value="UDP-GLUCOSE 6-DEHYDROGENASE"/>
    <property type="match status" value="1"/>
</dbReference>
<dbReference type="SUPFAM" id="SSF51735">
    <property type="entry name" value="NAD(P)-binding Rossmann-fold domains"/>
    <property type="match status" value="1"/>
</dbReference>
<feature type="active site" description="Nucleophile" evidence="9">
    <location>
        <position position="254"/>
    </location>
</feature>
<comment type="pathway">
    <text evidence="1">Nucleotide-sugar biosynthesis; UDP-alpha-D-glucuronate biosynthesis; UDP-alpha-D-glucuronate from UDP-alpha-D-glucose: step 1/1.</text>
</comment>
<feature type="domain" description="UDP-glucose/GDP-mannose dehydrogenase C-terminal" evidence="12">
    <location>
        <begin position="301"/>
        <end position="388"/>
    </location>
</feature>
<evidence type="ECO:0000259" key="12">
    <source>
        <dbReference type="SMART" id="SM00984"/>
    </source>
</evidence>
<comment type="similarity">
    <text evidence="2 8">Belongs to the UDP-glucose/GDP-mannose dehydrogenase family.</text>
</comment>
<dbReference type="UniPathway" id="UPA00038">
    <property type="reaction ID" value="UER00491"/>
</dbReference>
<dbReference type="EC" id="1.1.1.22" evidence="3 8"/>
<evidence type="ECO:0000256" key="11">
    <source>
        <dbReference type="PIRSR" id="PIRSR500134-3"/>
    </source>
</evidence>
<feature type="binding site" evidence="11">
    <location>
        <position position="84"/>
    </location>
    <ligand>
        <name>NAD(+)</name>
        <dbReference type="ChEBI" id="CHEBI:57540"/>
    </ligand>
</feature>
<dbReference type="PANTHER" id="PTHR43750">
    <property type="entry name" value="UDP-GLUCOSE 6-DEHYDROGENASE TUAD"/>
    <property type="match status" value="1"/>
</dbReference>
<gene>
    <name evidence="13" type="ORF">CLV38_10917</name>
</gene>
<evidence type="ECO:0000256" key="7">
    <source>
        <dbReference type="ARBA" id="ARBA00047473"/>
    </source>
</evidence>
<feature type="binding site" evidence="11">
    <location>
        <position position="119"/>
    </location>
    <ligand>
        <name>NAD(+)</name>
        <dbReference type="ChEBI" id="CHEBI:57540"/>
    </ligand>
</feature>
<dbReference type="InterPro" id="IPR036220">
    <property type="entry name" value="UDP-Glc/GDP-Man_DH_C_sf"/>
</dbReference>
<dbReference type="EMBL" id="PVTO01000009">
    <property type="protein sequence ID" value="PRY82688.1"/>
    <property type="molecule type" value="Genomic_DNA"/>
</dbReference>
<dbReference type="InterPro" id="IPR013328">
    <property type="entry name" value="6PGD_dom2"/>
</dbReference>
<dbReference type="Proteomes" id="UP000238205">
    <property type="component" value="Unassembled WGS sequence"/>
</dbReference>
<dbReference type="PIRSF" id="PIRSF000124">
    <property type="entry name" value="UDPglc_GDPman_dh"/>
    <property type="match status" value="1"/>
</dbReference>
<protein>
    <recommendedName>
        <fullName evidence="4 8">UDP-glucose 6-dehydrogenase</fullName>
        <ecNumber evidence="3 8">1.1.1.22</ecNumber>
    </recommendedName>
</protein>
<evidence type="ECO:0000256" key="9">
    <source>
        <dbReference type="PIRSR" id="PIRSR500134-1"/>
    </source>
</evidence>
<feature type="binding site" evidence="10">
    <location>
        <begin position="143"/>
        <end position="146"/>
    </location>
    <ligand>
        <name>substrate</name>
    </ligand>
</feature>
<evidence type="ECO:0000256" key="1">
    <source>
        <dbReference type="ARBA" id="ARBA00004701"/>
    </source>
</evidence>
<dbReference type="AlphaFoldDB" id="A0A2T0W7K7"/>
<feature type="binding site" evidence="11">
    <location>
        <position position="315"/>
    </location>
    <ligand>
        <name>NAD(+)</name>
        <dbReference type="ChEBI" id="CHEBI:57540"/>
    </ligand>
</feature>
<dbReference type="InterPro" id="IPR008927">
    <property type="entry name" value="6-PGluconate_DH-like_C_sf"/>
</dbReference>
<evidence type="ECO:0000256" key="10">
    <source>
        <dbReference type="PIRSR" id="PIRSR500134-2"/>
    </source>
</evidence>
<dbReference type="RefSeq" id="WP_106192724.1">
    <property type="nucleotide sequence ID" value="NZ_PVTO01000009.1"/>
</dbReference>
<dbReference type="Pfam" id="PF00984">
    <property type="entry name" value="UDPG_MGDP_dh"/>
    <property type="match status" value="1"/>
</dbReference>
<dbReference type="NCBIfam" id="TIGR03026">
    <property type="entry name" value="NDP-sugDHase"/>
    <property type="match status" value="1"/>
</dbReference>
<evidence type="ECO:0000256" key="6">
    <source>
        <dbReference type="ARBA" id="ARBA00023027"/>
    </source>
</evidence>
<dbReference type="InterPro" id="IPR001732">
    <property type="entry name" value="UDP-Glc/GDP-Man_DH_N"/>
</dbReference>
<comment type="caution">
    <text evidence="13">The sequence shown here is derived from an EMBL/GenBank/DDBJ whole genome shotgun (WGS) entry which is preliminary data.</text>
</comment>
<evidence type="ECO:0000256" key="8">
    <source>
        <dbReference type="PIRNR" id="PIRNR000124"/>
    </source>
</evidence>
<feature type="binding site" evidence="11">
    <location>
        <position position="257"/>
    </location>
    <ligand>
        <name>NAD(+)</name>
        <dbReference type="ChEBI" id="CHEBI:57540"/>
    </ligand>
</feature>
<dbReference type="InterPro" id="IPR028357">
    <property type="entry name" value="UDPglc_DH_bac"/>
</dbReference>
<dbReference type="GO" id="GO:0003979">
    <property type="term" value="F:UDP-glucose 6-dehydrogenase activity"/>
    <property type="evidence" value="ECO:0007669"/>
    <property type="project" value="UniProtKB-EC"/>
</dbReference>
<keyword evidence="14" id="KW-1185">Reference proteome</keyword>
<dbReference type="GO" id="GO:0051287">
    <property type="term" value="F:NAD binding"/>
    <property type="evidence" value="ECO:0007669"/>
    <property type="project" value="InterPro"/>
</dbReference>
<feature type="binding site" evidence="11">
    <location>
        <position position="146"/>
    </location>
    <ligand>
        <name>NAD(+)</name>
        <dbReference type="ChEBI" id="CHEBI:57540"/>
    </ligand>
</feature>
<feature type="binding site" evidence="10">
    <location>
        <position position="198"/>
    </location>
    <ligand>
        <name>substrate</name>
    </ligand>
</feature>
<evidence type="ECO:0000256" key="5">
    <source>
        <dbReference type="ARBA" id="ARBA00023002"/>
    </source>
</evidence>
<evidence type="ECO:0000256" key="2">
    <source>
        <dbReference type="ARBA" id="ARBA00006601"/>
    </source>
</evidence>
<organism evidence="13 14">
    <name type="scientific">Alkalibacterium olivapovliticus</name>
    <dbReference type="NCBI Taxonomy" id="99907"/>
    <lineage>
        <taxon>Bacteria</taxon>
        <taxon>Bacillati</taxon>
        <taxon>Bacillota</taxon>
        <taxon>Bacilli</taxon>
        <taxon>Lactobacillales</taxon>
        <taxon>Carnobacteriaceae</taxon>
        <taxon>Alkalibacterium</taxon>
    </lineage>
</organism>
<proteinExistence type="inferred from homology"/>
<evidence type="ECO:0000313" key="13">
    <source>
        <dbReference type="EMBL" id="PRY82688.1"/>
    </source>
</evidence>
<keyword evidence="5 8" id="KW-0560">Oxidoreductase</keyword>
<dbReference type="SUPFAM" id="SSF48179">
    <property type="entry name" value="6-phosphogluconate dehydrogenase C-terminal domain-like"/>
    <property type="match status" value="1"/>
</dbReference>
<dbReference type="InterPro" id="IPR014026">
    <property type="entry name" value="UDP-Glc/GDP-Man_DH_dimer"/>
</dbReference>
<dbReference type="InterPro" id="IPR017476">
    <property type="entry name" value="UDP-Glc/GDP-Man"/>
</dbReference>
<keyword evidence="6 8" id="KW-0520">NAD</keyword>
<name>A0A2T0W7K7_9LACT</name>
<evidence type="ECO:0000256" key="3">
    <source>
        <dbReference type="ARBA" id="ARBA00012954"/>
    </source>
</evidence>
<dbReference type="OrthoDB" id="9803238at2"/>
<dbReference type="Gene3D" id="3.40.50.720">
    <property type="entry name" value="NAD(P)-binding Rossmann-like Domain"/>
    <property type="match status" value="2"/>
</dbReference>
<dbReference type="SUPFAM" id="SSF52413">
    <property type="entry name" value="UDP-glucose/GDP-mannose dehydrogenase C-terminal domain"/>
    <property type="match status" value="1"/>
</dbReference>
<dbReference type="GO" id="GO:0006065">
    <property type="term" value="P:UDP-glucuronate biosynthetic process"/>
    <property type="evidence" value="ECO:0007669"/>
    <property type="project" value="UniProtKB-UniPathway"/>
</dbReference>
<feature type="binding site" evidence="11">
    <location>
        <position position="34"/>
    </location>
    <ligand>
        <name>NAD(+)</name>
        <dbReference type="ChEBI" id="CHEBI:57540"/>
    </ligand>
</feature>
<feature type="binding site" evidence="10">
    <location>
        <position position="251"/>
    </location>
    <ligand>
        <name>substrate</name>
    </ligand>
</feature>
<dbReference type="InterPro" id="IPR014027">
    <property type="entry name" value="UDP-Glc/GDP-Man_DH_C"/>
</dbReference>
<sequence length="389" mass="43992">MNITVVGMGYVGLSNAVLLAQNNNVKALEVIQEKVEMINNKQSPIVDVELSNYLKTKQLNLVALTDKNEAYLHNPEYVVIATPTNYDDKTNYFDTTLVESVIEDVLKYAPDATMIIKSTIPVGYTLELRKKYNTENIIFSPEFLREGNALYDNLHPSRIIIGEKSERAQTFADLLVEGAIKENIDVLLMKSTEAEAVKLFANTYLALRVAYFNELDTYAEVHGLDTQSIIDGVSLDPRIGDHYNNPSFGYGGYCLPKDTKQLLANYDQVPNNLIAAIVDANRTRKDFISDQVIAKNPKKVGIYRLVMKSGSDNFRQSAIQGIMKRIKAKGIEVVVYEPVLEEETFYRSKVNNDLESFKNEVDVIIANRITEDIEDVKEKVYTRDLYNNN</sequence>
<dbReference type="PIRSF" id="PIRSF500134">
    <property type="entry name" value="UDPglc_DH_bac"/>
    <property type="match status" value="1"/>
</dbReference>
<feature type="binding site" evidence="10">
    <location>
        <position position="308"/>
    </location>
    <ligand>
        <name>substrate</name>
    </ligand>
</feature>
<dbReference type="InterPro" id="IPR036291">
    <property type="entry name" value="NAD(P)-bd_dom_sf"/>
</dbReference>
<dbReference type="Pfam" id="PF03720">
    <property type="entry name" value="UDPG_MGDP_dh_C"/>
    <property type="match status" value="1"/>
</dbReference>
<evidence type="ECO:0000256" key="4">
    <source>
        <dbReference type="ARBA" id="ARBA00015132"/>
    </source>
</evidence>
<dbReference type="Pfam" id="PF03721">
    <property type="entry name" value="UDPG_MGDP_dh_N"/>
    <property type="match status" value="1"/>
</dbReference>
<accession>A0A2T0W7K7</accession>
<reference evidence="13 14" key="1">
    <citation type="submission" date="2018-03" db="EMBL/GenBank/DDBJ databases">
        <title>Genomic Encyclopedia of Archaeal and Bacterial Type Strains, Phase II (KMG-II): from individual species to whole genera.</title>
        <authorList>
            <person name="Goeker M."/>
        </authorList>
    </citation>
    <scope>NUCLEOTIDE SEQUENCE [LARGE SCALE GENOMIC DNA]</scope>
    <source>
        <strain evidence="13 14">DSM 13175</strain>
    </source>
</reference>
<comment type="catalytic activity">
    <reaction evidence="7 8">
        <text>UDP-alpha-D-glucose + 2 NAD(+) + H2O = UDP-alpha-D-glucuronate + 2 NADH + 3 H(+)</text>
        <dbReference type="Rhea" id="RHEA:23596"/>
        <dbReference type="ChEBI" id="CHEBI:15377"/>
        <dbReference type="ChEBI" id="CHEBI:15378"/>
        <dbReference type="ChEBI" id="CHEBI:57540"/>
        <dbReference type="ChEBI" id="CHEBI:57945"/>
        <dbReference type="ChEBI" id="CHEBI:58052"/>
        <dbReference type="ChEBI" id="CHEBI:58885"/>
        <dbReference type="EC" id="1.1.1.22"/>
    </reaction>
</comment>
<dbReference type="GO" id="GO:0000271">
    <property type="term" value="P:polysaccharide biosynthetic process"/>
    <property type="evidence" value="ECO:0007669"/>
    <property type="project" value="InterPro"/>
</dbReference>
<dbReference type="Gene3D" id="1.10.1040.10">
    <property type="entry name" value="N-(1-d-carboxylethyl)-l-norvaline Dehydrogenase, domain 2"/>
    <property type="match status" value="1"/>
</dbReference>
<feature type="binding site" evidence="10">
    <location>
        <begin position="243"/>
        <end position="247"/>
    </location>
    <ligand>
        <name>substrate</name>
    </ligand>
</feature>
<feature type="binding site" evidence="10">
    <location>
        <position position="307"/>
    </location>
    <ligand>
        <name>substrate</name>
    </ligand>
</feature>
<dbReference type="SMART" id="SM00984">
    <property type="entry name" value="UDPG_MGDP_dh_C"/>
    <property type="match status" value="1"/>
</dbReference>
<evidence type="ECO:0000313" key="14">
    <source>
        <dbReference type="Proteomes" id="UP000238205"/>
    </source>
</evidence>